<evidence type="ECO:0000313" key="1">
    <source>
        <dbReference type="Ensembl" id="ENSTGEP00000003778.1"/>
    </source>
</evidence>
<evidence type="ECO:0000313" key="2">
    <source>
        <dbReference type="Proteomes" id="UP000694411"/>
    </source>
</evidence>
<dbReference type="Ensembl" id="ENSTGET00000004598.1">
    <property type="protein sequence ID" value="ENSTGEP00000003778.1"/>
    <property type="gene ID" value="ENSTGEG00000003191.1"/>
</dbReference>
<dbReference type="Proteomes" id="UP000694411">
    <property type="component" value="Chromosome 12"/>
</dbReference>
<dbReference type="GO" id="GO:0003755">
    <property type="term" value="F:peptidyl-prolyl cis-trans isomerase activity"/>
    <property type="evidence" value="ECO:0007669"/>
    <property type="project" value="TreeGrafter"/>
</dbReference>
<evidence type="ECO:0008006" key="3">
    <source>
        <dbReference type="Google" id="ProtNLM"/>
    </source>
</evidence>
<reference evidence="1" key="2">
    <citation type="submission" date="2025-08" db="UniProtKB">
        <authorList>
            <consortium name="Ensembl"/>
        </authorList>
    </citation>
    <scope>IDENTIFICATION</scope>
</reference>
<organism evidence="1 2">
    <name type="scientific">Theropithecus gelada</name>
    <name type="common">Gelada baboon</name>
    <dbReference type="NCBI Taxonomy" id="9565"/>
    <lineage>
        <taxon>Eukaryota</taxon>
        <taxon>Metazoa</taxon>
        <taxon>Chordata</taxon>
        <taxon>Craniata</taxon>
        <taxon>Vertebrata</taxon>
        <taxon>Euteleostomi</taxon>
        <taxon>Mammalia</taxon>
        <taxon>Eutheria</taxon>
        <taxon>Euarchontoglires</taxon>
        <taxon>Primates</taxon>
        <taxon>Haplorrhini</taxon>
        <taxon>Catarrhini</taxon>
        <taxon>Cercopithecidae</taxon>
        <taxon>Cercopithecinae</taxon>
        <taxon>Theropithecus</taxon>
    </lineage>
</organism>
<proteinExistence type="predicted"/>
<dbReference type="GO" id="GO:0005737">
    <property type="term" value="C:cytoplasm"/>
    <property type="evidence" value="ECO:0007669"/>
    <property type="project" value="TreeGrafter"/>
</dbReference>
<dbReference type="PANTHER" id="PTHR11071">
    <property type="entry name" value="PEPTIDYL-PROLYL CIS-TRANS ISOMERASE"/>
    <property type="match status" value="1"/>
</dbReference>
<dbReference type="AlphaFoldDB" id="A0A8D2EBC9"/>
<keyword evidence="2" id="KW-1185">Reference proteome</keyword>
<protein>
    <recommendedName>
        <fullName evidence="3">Peptidyl-prolyl cis-trans isomerase</fullName>
    </recommendedName>
</protein>
<dbReference type="Gene3D" id="2.40.100.10">
    <property type="entry name" value="Cyclophilin-like"/>
    <property type="match status" value="1"/>
</dbReference>
<dbReference type="SUPFAM" id="SSF50891">
    <property type="entry name" value="Cyclophilin-like"/>
    <property type="match status" value="1"/>
</dbReference>
<reference evidence="1" key="3">
    <citation type="submission" date="2025-09" db="UniProtKB">
        <authorList>
            <consortium name="Ensembl"/>
        </authorList>
    </citation>
    <scope>IDENTIFICATION</scope>
</reference>
<dbReference type="PANTHER" id="PTHR11071:SF561">
    <property type="entry name" value="PEPTIDYL-PROLYL CIS-TRANS ISOMERASE D-RELATED"/>
    <property type="match status" value="1"/>
</dbReference>
<reference evidence="1" key="1">
    <citation type="submission" date="2018-05" db="EMBL/GenBank/DDBJ databases">
        <title>Whole genome of Theropithecus gelada.</title>
        <authorList>
            <person name="Chiou K.L."/>
            <person name="Snyder-Mackler N."/>
        </authorList>
    </citation>
    <scope>NUCLEOTIDE SEQUENCE [LARGE SCALE GENOMIC DNA]</scope>
</reference>
<name>A0A8D2EBC9_THEGE</name>
<accession>A0A8D2EBC9</accession>
<dbReference type="InterPro" id="IPR029000">
    <property type="entry name" value="Cyclophilin-like_dom_sf"/>
</dbReference>
<dbReference type="GO" id="GO:0006457">
    <property type="term" value="P:protein folding"/>
    <property type="evidence" value="ECO:0007669"/>
    <property type="project" value="TreeGrafter"/>
</dbReference>
<dbReference type="GO" id="GO:0016018">
    <property type="term" value="F:cyclosporin A binding"/>
    <property type="evidence" value="ECO:0007669"/>
    <property type="project" value="TreeGrafter"/>
</dbReference>
<sequence>SLKQDRIQCPMCSKNTAPLGHISFELLADKIPKTAENFHSDRNGTGGKSIYGEKFDENFNPRCTGPGILSMASAEPYTDDSIYHLHCQD</sequence>